<protein>
    <submittedName>
        <fullName evidence="2">Uncharacterized protein</fullName>
    </submittedName>
</protein>
<evidence type="ECO:0000313" key="3">
    <source>
        <dbReference type="Proteomes" id="UP000198744"/>
    </source>
</evidence>
<dbReference type="Proteomes" id="UP000198744">
    <property type="component" value="Unassembled WGS sequence"/>
</dbReference>
<evidence type="ECO:0000313" key="2">
    <source>
        <dbReference type="EMBL" id="SEM25471.1"/>
    </source>
</evidence>
<dbReference type="EMBL" id="FOBS01000008">
    <property type="protein sequence ID" value="SEM25471.1"/>
    <property type="molecule type" value="Genomic_DNA"/>
</dbReference>
<keyword evidence="1" id="KW-0812">Transmembrane</keyword>
<accession>A0A1H7WVL9</accession>
<dbReference type="RefSeq" id="WP_272936597.1">
    <property type="nucleotide sequence ID" value="NZ_FOBS01000008.1"/>
</dbReference>
<keyword evidence="1" id="KW-1133">Transmembrane helix</keyword>
<feature type="transmembrane region" description="Helical" evidence="1">
    <location>
        <begin position="6"/>
        <end position="26"/>
    </location>
</feature>
<keyword evidence="1" id="KW-0472">Membrane</keyword>
<proteinExistence type="predicted"/>
<keyword evidence="3" id="KW-1185">Reference proteome</keyword>
<dbReference type="STRING" id="43775.SAMN04489760_10836"/>
<gene>
    <name evidence="2" type="ORF">SAMN04489760_10836</name>
</gene>
<dbReference type="AlphaFoldDB" id="A0A1H7WVL9"/>
<reference evidence="2 3" key="1">
    <citation type="submission" date="2016-10" db="EMBL/GenBank/DDBJ databases">
        <authorList>
            <person name="de Groot N.N."/>
        </authorList>
    </citation>
    <scope>NUCLEOTIDE SEQUENCE [LARGE SCALE GENOMIC DNA]</scope>
    <source>
        <strain evidence="2 3">DSM 8423</strain>
    </source>
</reference>
<organism evidence="2 3">
    <name type="scientific">Syntrophus gentianae</name>
    <dbReference type="NCBI Taxonomy" id="43775"/>
    <lineage>
        <taxon>Bacteria</taxon>
        <taxon>Pseudomonadati</taxon>
        <taxon>Thermodesulfobacteriota</taxon>
        <taxon>Syntrophia</taxon>
        <taxon>Syntrophales</taxon>
        <taxon>Syntrophaceae</taxon>
        <taxon>Syntrophus</taxon>
    </lineage>
</organism>
<evidence type="ECO:0000256" key="1">
    <source>
        <dbReference type="SAM" id="Phobius"/>
    </source>
</evidence>
<name>A0A1H7WVL9_9BACT</name>
<sequence>MTTFLKLFSSYLLLILLTITVFDFLLTPKINSLMTGSIETDKK</sequence>